<dbReference type="NCBIfam" id="NF009897">
    <property type="entry name" value="PRK13357.1"/>
    <property type="match status" value="1"/>
</dbReference>
<comment type="cofactor">
    <cofactor evidence="1 8">
        <name>pyridoxal 5'-phosphate</name>
        <dbReference type="ChEBI" id="CHEBI:597326"/>
    </cofactor>
</comment>
<dbReference type="CDD" id="cd01557">
    <property type="entry name" value="BCAT_beta_family"/>
    <property type="match status" value="1"/>
</dbReference>
<keyword evidence="9" id="KW-0100">Branched-chain amino acid biosynthesis</keyword>
<dbReference type="EC" id="2.6.1.42" evidence="9"/>
<dbReference type="InterPro" id="IPR033939">
    <property type="entry name" value="BCAT_family"/>
</dbReference>
<keyword evidence="3 9" id="KW-0032">Aminotransferase</keyword>
<dbReference type="Gene3D" id="3.30.470.10">
    <property type="match status" value="1"/>
</dbReference>
<sequence>TIRTYAINPPSPNPYKYSPATKTASPRRLLLRREVHRLSFRRQNPEALGRRNRLPDQESPSRTHQLPLLRQLQSAVEHDRLWLLRLENGKVLESSDPITSVDFNRDGSLIISSSYDGLCRVWDSGTGHCVKTLIDDENPPVSFVRFSPNGKFILVGTHDNTLRAPSLYNSYKYSTKFYLRNIHLQHSSSNGGTSLTRCNAVLSNSSSSAEVADIDWDNIGFGLKPTDYMYVMKCNLDGEFSKGELQRFGNIEVSPSAGVLNYGQGLFEGMKAYRQQDGKNILLFRPEENATRMRSGAERMCMPAPTVDQFVEAVKATVLANKRWVPPAGKGSLYIRPLLMGTGAVLGLAPAPEYTFLVYVSPVGNYFKEGVAPINLIVESEFHRATPGGTGGVKTIGNYAAVLKAQSIAKSKGYSDVLYLDCLHKRYLEEVSSCNIFIVKDKVISTPEIKGTILPGITRKSIIDVARTQGFKVEERNVTVDELLEADEVFCTGTAVVVSPVGSITHKGKRVSYGEGSFGPVSEKLYTVLTSLQMGLSEDNMNWTVNLS</sequence>
<dbReference type="InterPro" id="IPR015943">
    <property type="entry name" value="WD40/YVTN_repeat-like_dom_sf"/>
</dbReference>
<keyword evidence="6" id="KW-0853">WD repeat</keyword>
<comment type="catalytic activity">
    <reaction evidence="9">
        <text>L-valine + 2-oxoglutarate = 3-methyl-2-oxobutanoate + L-glutamate</text>
        <dbReference type="Rhea" id="RHEA:24813"/>
        <dbReference type="ChEBI" id="CHEBI:11851"/>
        <dbReference type="ChEBI" id="CHEBI:16810"/>
        <dbReference type="ChEBI" id="CHEBI:29985"/>
        <dbReference type="ChEBI" id="CHEBI:57762"/>
        <dbReference type="EC" id="2.6.1.42"/>
    </reaction>
</comment>
<dbReference type="InterPro" id="IPR036038">
    <property type="entry name" value="Aminotransferase-like"/>
</dbReference>
<evidence type="ECO:0000256" key="9">
    <source>
        <dbReference type="RuleBase" id="RU004517"/>
    </source>
</evidence>
<gene>
    <name evidence="11" type="ORF">BRAPAZ1V2_A06P18940.2</name>
</gene>
<dbReference type="InterPro" id="IPR001680">
    <property type="entry name" value="WD40_rpt"/>
</dbReference>
<evidence type="ECO:0000256" key="7">
    <source>
        <dbReference type="RuleBase" id="RU004106"/>
    </source>
</evidence>
<evidence type="ECO:0000256" key="6">
    <source>
        <dbReference type="PROSITE-ProRule" id="PRU00221"/>
    </source>
</evidence>
<dbReference type="GO" id="GO:0009082">
    <property type="term" value="P:branched-chain amino acid biosynthetic process"/>
    <property type="evidence" value="ECO:0007669"/>
    <property type="project" value="UniProtKB-KW"/>
</dbReference>
<dbReference type="PANTHER" id="PTHR42825">
    <property type="entry name" value="AMINO ACID AMINOTRANSFERASE"/>
    <property type="match status" value="1"/>
</dbReference>
<dbReference type="EMBL" id="LS974622">
    <property type="protein sequence ID" value="CAG7869654.1"/>
    <property type="molecule type" value="Genomic_DNA"/>
</dbReference>
<dbReference type="InterPro" id="IPR018300">
    <property type="entry name" value="Aminotrans_IV_CS"/>
</dbReference>
<dbReference type="SUPFAM" id="SSF50998">
    <property type="entry name" value="Quinoprotein alcohol dehydrogenase-like"/>
    <property type="match status" value="1"/>
</dbReference>
<dbReference type="InterPro" id="IPR043131">
    <property type="entry name" value="BCAT-like_N"/>
</dbReference>
<comment type="similarity">
    <text evidence="2 7">Belongs to the class-IV pyridoxal-phosphate-dependent aminotransferase family.</text>
</comment>
<keyword evidence="9" id="KW-0028">Amino-acid biosynthesis</keyword>
<dbReference type="Gene3D" id="3.20.10.10">
    <property type="entry name" value="D-amino Acid Aminotransferase, subunit A, domain 2"/>
    <property type="match status" value="1"/>
</dbReference>
<dbReference type="InterPro" id="IPR011047">
    <property type="entry name" value="Quinoprotein_ADH-like_sf"/>
</dbReference>
<accession>A0A8D9G692</accession>
<dbReference type="Gramene" id="A06p18940.2_BraZ1">
    <property type="protein sequence ID" value="A06p18940.2_BraZ1.CDS"/>
    <property type="gene ID" value="A06g18940.2_BraZ1"/>
</dbReference>
<dbReference type="FunFam" id="3.30.470.10:FF:000003">
    <property type="entry name" value="Branched-chain-amino-acid aminotransferase"/>
    <property type="match status" value="1"/>
</dbReference>
<comment type="catalytic activity">
    <reaction evidence="9">
        <text>L-isoleucine + 2-oxoglutarate = (S)-3-methyl-2-oxopentanoate + L-glutamate</text>
        <dbReference type="Rhea" id="RHEA:24801"/>
        <dbReference type="ChEBI" id="CHEBI:16810"/>
        <dbReference type="ChEBI" id="CHEBI:29985"/>
        <dbReference type="ChEBI" id="CHEBI:35146"/>
        <dbReference type="ChEBI" id="CHEBI:58045"/>
        <dbReference type="EC" id="2.6.1.42"/>
    </reaction>
</comment>
<comment type="catalytic activity">
    <reaction evidence="9">
        <text>L-leucine + 2-oxoglutarate = 4-methyl-2-oxopentanoate + L-glutamate</text>
        <dbReference type="Rhea" id="RHEA:18321"/>
        <dbReference type="ChEBI" id="CHEBI:16810"/>
        <dbReference type="ChEBI" id="CHEBI:17865"/>
        <dbReference type="ChEBI" id="CHEBI:29985"/>
        <dbReference type="ChEBI" id="CHEBI:57427"/>
        <dbReference type="EC" id="2.6.1.42"/>
    </reaction>
</comment>
<dbReference type="PROSITE" id="PS50294">
    <property type="entry name" value="WD_REPEATS_REGION"/>
    <property type="match status" value="1"/>
</dbReference>
<dbReference type="GO" id="GO:0005737">
    <property type="term" value="C:cytoplasm"/>
    <property type="evidence" value="ECO:0007669"/>
    <property type="project" value="UniProtKB-ARBA"/>
</dbReference>
<keyword evidence="5 8" id="KW-0663">Pyridoxal phosphate</keyword>
<dbReference type="Pfam" id="PF01063">
    <property type="entry name" value="Aminotran_4"/>
    <property type="match status" value="1"/>
</dbReference>
<evidence type="ECO:0000256" key="10">
    <source>
        <dbReference type="SAM" id="MobiDB-lite"/>
    </source>
</evidence>
<dbReference type="InterPro" id="IPR005786">
    <property type="entry name" value="B_amino_transII"/>
</dbReference>
<feature type="region of interest" description="Disordered" evidence="10">
    <location>
        <begin position="1"/>
        <end position="26"/>
    </location>
</feature>
<name>A0A8D9G692_BRACM</name>
<evidence type="ECO:0000256" key="4">
    <source>
        <dbReference type="ARBA" id="ARBA00022679"/>
    </source>
</evidence>
<protein>
    <recommendedName>
        <fullName evidence="9">Branched-chain-amino-acid aminotransferase</fullName>
        <ecNumber evidence="9">2.6.1.42</ecNumber>
    </recommendedName>
</protein>
<evidence type="ECO:0000313" key="11">
    <source>
        <dbReference type="EMBL" id="CAG7869654.1"/>
    </source>
</evidence>
<evidence type="ECO:0000313" key="12">
    <source>
        <dbReference type="Proteomes" id="UP000694005"/>
    </source>
</evidence>
<evidence type="ECO:0000256" key="2">
    <source>
        <dbReference type="ARBA" id="ARBA00009320"/>
    </source>
</evidence>
<dbReference type="GO" id="GO:0004084">
    <property type="term" value="F:branched-chain-amino-acid transaminase activity"/>
    <property type="evidence" value="ECO:0007669"/>
    <property type="project" value="UniProtKB-EC"/>
</dbReference>
<dbReference type="Gene3D" id="2.130.10.10">
    <property type="entry name" value="YVTN repeat-like/Quinoprotein amine dehydrogenase"/>
    <property type="match status" value="1"/>
</dbReference>
<dbReference type="PROSITE" id="PS50082">
    <property type="entry name" value="WD_REPEATS_2"/>
    <property type="match status" value="1"/>
</dbReference>
<dbReference type="AlphaFoldDB" id="A0A8D9G692"/>
<dbReference type="Proteomes" id="UP000694005">
    <property type="component" value="Chromosome A06"/>
</dbReference>
<dbReference type="SUPFAM" id="SSF56752">
    <property type="entry name" value="D-aminoacid aminotransferase-like PLP-dependent enzymes"/>
    <property type="match status" value="1"/>
</dbReference>
<feature type="non-terminal residue" evidence="11">
    <location>
        <position position="548"/>
    </location>
</feature>
<dbReference type="NCBIfam" id="TIGR01123">
    <property type="entry name" value="ilvE_II"/>
    <property type="match status" value="1"/>
</dbReference>
<proteinExistence type="inferred from homology"/>
<feature type="region of interest" description="Disordered" evidence="10">
    <location>
        <begin position="41"/>
        <end position="65"/>
    </location>
</feature>
<dbReference type="Pfam" id="PF00400">
    <property type="entry name" value="WD40"/>
    <property type="match status" value="2"/>
</dbReference>
<dbReference type="InterPro" id="IPR043132">
    <property type="entry name" value="BCAT-like_C"/>
</dbReference>
<dbReference type="InterPro" id="IPR001544">
    <property type="entry name" value="Aminotrans_IV"/>
</dbReference>
<reference evidence="11 12" key="1">
    <citation type="submission" date="2021-07" db="EMBL/GenBank/DDBJ databases">
        <authorList>
            <consortium name="Genoscope - CEA"/>
            <person name="William W."/>
        </authorList>
    </citation>
    <scope>NUCLEOTIDE SEQUENCE [LARGE SCALE GENOMIC DNA]</scope>
</reference>
<dbReference type="FunFam" id="3.20.10.10:FF:000003">
    <property type="entry name" value="Branched-chain-amino-acid aminotransferase"/>
    <property type="match status" value="1"/>
</dbReference>
<feature type="repeat" description="WD" evidence="6">
    <location>
        <begin position="91"/>
        <end position="132"/>
    </location>
</feature>
<dbReference type="SMART" id="SM00320">
    <property type="entry name" value="WD40"/>
    <property type="match status" value="2"/>
</dbReference>
<evidence type="ECO:0000256" key="5">
    <source>
        <dbReference type="ARBA" id="ARBA00022898"/>
    </source>
</evidence>
<organism evidence="11 12">
    <name type="scientific">Brassica campestris</name>
    <name type="common">Field mustard</name>
    <dbReference type="NCBI Taxonomy" id="3711"/>
    <lineage>
        <taxon>Eukaryota</taxon>
        <taxon>Viridiplantae</taxon>
        <taxon>Streptophyta</taxon>
        <taxon>Embryophyta</taxon>
        <taxon>Tracheophyta</taxon>
        <taxon>Spermatophyta</taxon>
        <taxon>Magnoliopsida</taxon>
        <taxon>eudicotyledons</taxon>
        <taxon>Gunneridae</taxon>
        <taxon>Pentapetalae</taxon>
        <taxon>rosids</taxon>
        <taxon>malvids</taxon>
        <taxon>Brassicales</taxon>
        <taxon>Brassicaceae</taxon>
        <taxon>Brassiceae</taxon>
        <taxon>Brassica</taxon>
    </lineage>
</organism>
<evidence type="ECO:0000256" key="8">
    <source>
        <dbReference type="RuleBase" id="RU004516"/>
    </source>
</evidence>
<evidence type="ECO:0000256" key="1">
    <source>
        <dbReference type="ARBA" id="ARBA00001933"/>
    </source>
</evidence>
<dbReference type="PROSITE" id="PS00770">
    <property type="entry name" value="AA_TRANSFER_CLASS_4"/>
    <property type="match status" value="1"/>
</dbReference>
<evidence type="ECO:0000256" key="3">
    <source>
        <dbReference type="ARBA" id="ARBA00022576"/>
    </source>
</evidence>
<dbReference type="PANTHER" id="PTHR42825:SF2">
    <property type="entry name" value="BRANCHED-CHAIN-AMINO-ACID AMINOTRANSFERASE 3, CHLOROPLASTIC-RELATED"/>
    <property type="match status" value="1"/>
</dbReference>
<keyword evidence="4 9" id="KW-0808">Transferase</keyword>
<dbReference type="GO" id="GO:0008652">
    <property type="term" value="P:amino acid biosynthetic process"/>
    <property type="evidence" value="ECO:0007669"/>
    <property type="project" value="UniProtKB-KW"/>
</dbReference>